<dbReference type="PATRIC" id="fig|1347342.6.peg.1028"/>
<dbReference type="InterPro" id="IPR011990">
    <property type="entry name" value="TPR-like_helical_dom_sf"/>
</dbReference>
<protein>
    <submittedName>
        <fullName evidence="8">SusD-like protein</fullName>
    </submittedName>
</protein>
<comment type="subcellular location">
    <subcellularLocation>
        <location evidence="1">Cell outer membrane</location>
    </subcellularLocation>
</comment>
<evidence type="ECO:0000313" key="9">
    <source>
        <dbReference type="Proteomes" id="UP000016160"/>
    </source>
</evidence>
<organism evidence="8 9">
    <name type="scientific">Formosa agariphila (strain DSM 15362 / KCTC 12365 / LMG 23005 / KMM 3901 / M-2Alg 35-1)</name>
    <dbReference type="NCBI Taxonomy" id="1347342"/>
    <lineage>
        <taxon>Bacteria</taxon>
        <taxon>Pseudomonadati</taxon>
        <taxon>Bacteroidota</taxon>
        <taxon>Flavobacteriia</taxon>
        <taxon>Flavobacteriales</taxon>
        <taxon>Flavobacteriaceae</taxon>
        <taxon>Formosa</taxon>
    </lineage>
</organism>
<dbReference type="AlphaFoldDB" id="T2KIU6"/>
<dbReference type="eggNOG" id="COG0457">
    <property type="taxonomic scope" value="Bacteria"/>
</dbReference>
<evidence type="ECO:0000313" key="8">
    <source>
        <dbReference type="EMBL" id="CDF78730.1"/>
    </source>
</evidence>
<evidence type="ECO:0000256" key="2">
    <source>
        <dbReference type="ARBA" id="ARBA00006275"/>
    </source>
</evidence>
<dbReference type="InterPro" id="IPR012944">
    <property type="entry name" value="SusD_RagB_dom"/>
</dbReference>
<dbReference type="SUPFAM" id="SSF48452">
    <property type="entry name" value="TPR-like"/>
    <property type="match status" value="1"/>
</dbReference>
<keyword evidence="5" id="KW-0998">Cell outer membrane</keyword>
<dbReference type="GO" id="GO:0009279">
    <property type="term" value="C:cell outer membrane"/>
    <property type="evidence" value="ECO:0007669"/>
    <property type="project" value="UniProtKB-SubCell"/>
</dbReference>
<reference evidence="8 9" key="1">
    <citation type="journal article" date="2013" name="Appl. Environ. Microbiol.">
        <title>The genome of the alga-associated marine flavobacterium Formosa agariphila KMM 3901T reveals a broad potential for degradation of algal polysaccharides.</title>
        <authorList>
            <person name="Mann A.J."/>
            <person name="Hahnke R.L."/>
            <person name="Huang S."/>
            <person name="Werner J."/>
            <person name="Xing P."/>
            <person name="Barbeyron T."/>
            <person name="Huettel B."/>
            <person name="Stueber K."/>
            <person name="Reinhardt R."/>
            <person name="Harder J."/>
            <person name="Gloeckner F.O."/>
            <person name="Amann R.I."/>
            <person name="Teeling H."/>
        </authorList>
    </citation>
    <scope>NUCLEOTIDE SEQUENCE [LARGE SCALE GENOMIC DNA]</scope>
    <source>
        <strain evidence="9">DSM 15362 / KCTC 12365 / LMG 23005 / KMM 3901</strain>
    </source>
</reference>
<evidence type="ECO:0000256" key="3">
    <source>
        <dbReference type="ARBA" id="ARBA00022729"/>
    </source>
</evidence>
<gene>
    <name evidence="8" type="ORF">BN863_10180</name>
</gene>
<dbReference type="RefSeq" id="WP_197539170.1">
    <property type="nucleotide sequence ID" value="NZ_HG315671.1"/>
</dbReference>
<dbReference type="Gene3D" id="1.25.40.390">
    <property type="match status" value="1"/>
</dbReference>
<keyword evidence="3" id="KW-0732">Signal</keyword>
<accession>T2KIU6</accession>
<evidence type="ECO:0000256" key="5">
    <source>
        <dbReference type="ARBA" id="ARBA00023237"/>
    </source>
</evidence>
<evidence type="ECO:0000259" key="7">
    <source>
        <dbReference type="Pfam" id="PF14322"/>
    </source>
</evidence>
<dbReference type="Proteomes" id="UP000016160">
    <property type="component" value="Chromosome"/>
</dbReference>
<sequence length="633" mass="70655">MKNINFNIKRIGLTAVISAFMLTGCSDYLDQEPQDSVTEAVYFKTPEQFEAAANFFYRATFGYVAGSDGGDESSDLSGNITEQPTYVSGNKPVPTSDGIWSSNYNQLREANQLIEKAAEYEGDQSDIETFVATAHFFRAWNHYKLLLRFGGVPIVTRSLDVSSEELYGPRNSRYEVIYQILSDLDVAIDGLPSENSIGDTEKGKLSSEAAKSLKARISLYAATYEKYVGTATDGDGTTVGAGSAKPADYPSVQELFEDAKQNASEVMNSGAYELWDHRAELGDRNLYYLFTLEDGSNPAGLTKADNREFIIYTVYDYTLRQIRQNISHSKPYTPSRKLMDMYLCEDGLPVQYSSVFEGYDKMNSEFQNRDNRLTSFVYEPIVQYWGHGANVDGGGAQYGVDFEDAGTGFDYRYVPQLLNPSGGRGVGYQGVKFVTEHKLRETREESFNFPYLRYAEVLLTYAEATVELGGGAISDADLDISINKIRERSNVAPLTNALISPYSDLTMLGEIRRERAIELFGESQRFDDLKRWGIAEGELNHDLTLNYVDGTEFETALNPKNPTDLIYNPSGFSYGTTSSEKSISTYSGIANVKPGALIFDIKGNRNFSIKNYVDPIPSDQIRLNPELLQNPLW</sequence>
<dbReference type="Pfam" id="PF14322">
    <property type="entry name" value="SusD-like_3"/>
    <property type="match status" value="1"/>
</dbReference>
<dbReference type="EMBL" id="HG315671">
    <property type="protein sequence ID" value="CDF78730.1"/>
    <property type="molecule type" value="Genomic_DNA"/>
</dbReference>
<evidence type="ECO:0000259" key="6">
    <source>
        <dbReference type="Pfam" id="PF07980"/>
    </source>
</evidence>
<dbReference type="Pfam" id="PF07980">
    <property type="entry name" value="SusD_RagB"/>
    <property type="match status" value="1"/>
</dbReference>
<name>T2KIU6_FORAG</name>
<dbReference type="PROSITE" id="PS51257">
    <property type="entry name" value="PROKAR_LIPOPROTEIN"/>
    <property type="match status" value="1"/>
</dbReference>
<comment type="similarity">
    <text evidence="2">Belongs to the SusD family.</text>
</comment>
<keyword evidence="4" id="KW-0472">Membrane</keyword>
<evidence type="ECO:0000256" key="1">
    <source>
        <dbReference type="ARBA" id="ARBA00004442"/>
    </source>
</evidence>
<evidence type="ECO:0000256" key="4">
    <source>
        <dbReference type="ARBA" id="ARBA00023136"/>
    </source>
</evidence>
<keyword evidence="9" id="KW-1185">Reference proteome</keyword>
<dbReference type="STRING" id="1347342.BN863_10180"/>
<feature type="domain" description="RagB/SusD" evidence="6">
    <location>
        <begin position="329"/>
        <end position="633"/>
    </location>
</feature>
<feature type="domain" description="SusD-like N-terminal" evidence="7">
    <location>
        <begin position="98"/>
        <end position="219"/>
    </location>
</feature>
<dbReference type="HOGENOM" id="CLU_015553_0_1_10"/>
<proteinExistence type="inferred from homology"/>
<dbReference type="InterPro" id="IPR033985">
    <property type="entry name" value="SusD-like_N"/>
</dbReference>